<dbReference type="CDD" id="cd08054">
    <property type="entry name" value="gp6"/>
    <property type="match status" value="1"/>
</dbReference>
<sequence>MITLDRAKLQCRVDHNDEDELFIEWINQADEEIATDIDRKIISDESERTSETDIVDCKKLDNARLIFIEYKYSRSLEGKPQAYWDTLRSIRNMGV</sequence>
<dbReference type="NCBIfam" id="TIGR01560">
    <property type="entry name" value="put_DNA_pack"/>
    <property type="match status" value="1"/>
</dbReference>
<protein>
    <submittedName>
        <fullName evidence="1">Phage head-tail connector protein</fullName>
    </submittedName>
</protein>
<dbReference type="InterPro" id="IPR006450">
    <property type="entry name" value="Phage_HK97_gp6-like"/>
</dbReference>
<reference evidence="1 2" key="1">
    <citation type="submission" date="2020-09" db="EMBL/GenBank/DDBJ databases">
        <authorList>
            <person name="Chen F.-J."/>
            <person name="Lee Y.-T."/>
        </authorList>
    </citation>
    <scope>NUCLEOTIDE SEQUENCE [LARGE SCALE GENOMIC DNA]</scope>
    <source>
        <strain evidence="1 2">AS42</strain>
    </source>
</reference>
<dbReference type="Proteomes" id="UP000516672">
    <property type="component" value="Chromosome"/>
</dbReference>
<name>A0A7H2SST2_9GAMM</name>
<dbReference type="Pfam" id="PF05135">
    <property type="entry name" value="Phage_connect_1"/>
    <property type="match status" value="1"/>
</dbReference>
<reference evidence="2" key="2">
    <citation type="submission" date="2020-10" db="EMBL/GenBank/DDBJ databases">
        <title>Clinical and molecular characterization of Acinetobacter seifertii in Taiwan.</title>
        <authorList>
            <person name="Li L.-H."/>
            <person name="Yang Y.-S."/>
            <person name="Sun J.-R."/>
            <person name="Huang T.-W."/>
            <person name="Huang W.-C."/>
            <person name="Wang Y.-C."/>
            <person name="Kuo T.-H."/>
            <person name="Kuo S.-C."/>
            <person name="Chen T.-L."/>
        </authorList>
    </citation>
    <scope>NUCLEOTIDE SEQUENCE [LARGE SCALE GENOMIC DNA]</scope>
    <source>
        <strain evidence="2">AS42</strain>
    </source>
</reference>
<dbReference type="RefSeq" id="WP_190980216.1">
    <property type="nucleotide sequence ID" value="NZ_CP061568.1"/>
</dbReference>
<organism evidence="1 2">
    <name type="scientific">Acinetobacter seifertii</name>
    <dbReference type="NCBI Taxonomy" id="1530123"/>
    <lineage>
        <taxon>Bacteria</taxon>
        <taxon>Pseudomonadati</taxon>
        <taxon>Pseudomonadota</taxon>
        <taxon>Gammaproteobacteria</taxon>
        <taxon>Moraxellales</taxon>
        <taxon>Moraxellaceae</taxon>
        <taxon>Acinetobacter</taxon>
        <taxon>Acinetobacter calcoaceticus/baumannii complex</taxon>
    </lineage>
</organism>
<gene>
    <name evidence="1" type="ORF">IC779_08905</name>
</gene>
<proteinExistence type="predicted"/>
<evidence type="ECO:0000313" key="2">
    <source>
        <dbReference type="Proteomes" id="UP000516672"/>
    </source>
</evidence>
<dbReference type="InterPro" id="IPR021146">
    <property type="entry name" value="Phage_gp6-like_head-tail"/>
</dbReference>
<dbReference type="Gene3D" id="1.10.3230.30">
    <property type="entry name" value="Phage gp6-like head-tail connector protein"/>
    <property type="match status" value="1"/>
</dbReference>
<dbReference type="AlphaFoldDB" id="A0A7H2SST2"/>
<accession>A0A7H2SST2</accession>
<dbReference type="EMBL" id="CP061828">
    <property type="protein sequence ID" value="QOD74796.1"/>
    <property type="molecule type" value="Genomic_DNA"/>
</dbReference>
<evidence type="ECO:0000313" key="1">
    <source>
        <dbReference type="EMBL" id="QOD74796.1"/>
    </source>
</evidence>